<evidence type="ECO:0000256" key="4">
    <source>
        <dbReference type="ARBA" id="ARBA00022729"/>
    </source>
</evidence>
<evidence type="ECO:0000256" key="1">
    <source>
        <dbReference type="ARBA" id="ARBA00004115"/>
    </source>
</evidence>
<dbReference type="InterPro" id="IPR022409">
    <property type="entry name" value="PKD/Chitinase_dom"/>
</dbReference>
<accession>A0A897NS82</accession>
<dbReference type="Pfam" id="PF07790">
    <property type="entry name" value="Pilin_N"/>
    <property type="match status" value="1"/>
</dbReference>
<keyword evidence="7 10" id="KW-0472">Membrane</keyword>
<keyword evidence="8" id="KW-0325">Glycoprotein</keyword>
<gene>
    <name evidence="12" type="ORF">HSEST_2153</name>
</gene>
<dbReference type="PANTHER" id="PTHR13460:SF0">
    <property type="entry name" value="MALECTIN"/>
    <property type="match status" value="1"/>
</dbReference>
<evidence type="ECO:0000256" key="8">
    <source>
        <dbReference type="ARBA" id="ARBA00023180"/>
    </source>
</evidence>
<evidence type="ECO:0000313" key="12">
    <source>
        <dbReference type="EMBL" id="QSG15668.1"/>
    </source>
</evidence>
<feature type="transmembrane region" description="Helical" evidence="10">
    <location>
        <begin position="16"/>
        <end position="38"/>
    </location>
</feature>
<dbReference type="InterPro" id="IPR035986">
    <property type="entry name" value="PKD_dom_sf"/>
</dbReference>
<dbReference type="InterPro" id="IPR000601">
    <property type="entry name" value="PKD_dom"/>
</dbReference>
<evidence type="ECO:0000259" key="11">
    <source>
        <dbReference type="PROSITE" id="PS50093"/>
    </source>
</evidence>
<evidence type="ECO:0000256" key="5">
    <source>
        <dbReference type="ARBA" id="ARBA00022824"/>
    </source>
</evidence>
<proteinExistence type="inferred from homology"/>
<dbReference type="Gene3D" id="2.60.40.10">
    <property type="entry name" value="Immunoglobulins"/>
    <property type="match status" value="3"/>
</dbReference>
<dbReference type="SUPFAM" id="SSF49299">
    <property type="entry name" value="PKD domain"/>
    <property type="match status" value="3"/>
</dbReference>
<organism evidence="12 13">
    <name type="scientific">Halapricum desulfuricans</name>
    <dbReference type="NCBI Taxonomy" id="2841257"/>
    <lineage>
        <taxon>Archaea</taxon>
        <taxon>Methanobacteriati</taxon>
        <taxon>Methanobacteriota</taxon>
        <taxon>Stenosarchaea group</taxon>
        <taxon>Halobacteria</taxon>
        <taxon>Halobacteriales</taxon>
        <taxon>Haloarculaceae</taxon>
        <taxon>Halapricum</taxon>
    </lineage>
</organism>
<keyword evidence="13" id="KW-1185">Reference proteome</keyword>
<feature type="domain" description="PKD" evidence="11">
    <location>
        <begin position="396"/>
        <end position="483"/>
    </location>
</feature>
<name>A0A897NS82_9EURY</name>
<protein>
    <submittedName>
        <fullName evidence="12">PKD domain-containing protein</fullName>
    </submittedName>
</protein>
<evidence type="ECO:0000256" key="9">
    <source>
        <dbReference type="ARBA" id="ARBA00023277"/>
    </source>
</evidence>
<dbReference type="PANTHER" id="PTHR13460">
    <property type="match status" value="1"/>
</dbReference>
<evidence type="ECO:0000256" key="3">
    <source>
        <dbReference type="ARBA" id="ARBA00022692"/>
    </source>
</evidence>
<dbReference type="Pfam" id="PF18911">
    <property type="entry name" value="PKD_4"/>
    <property type="match status" value="3"/>
</dbReference>
<dbReference type="GeneID" id="68858785"/>
<dbReference type="FunFam" id="2.60.40.10:FF:000270">
    <property type="entry name" value="Cell surface protein"/>
    <property type="match status" value="1"/>
</dbReference>
<comment type="similarity">
    <text evidence="2">Belongs to the malectin family.</text>
</comment>
<keyword evidence="6 10" id="KW-1133">Transmembrane helix</keyword>
<feature type="domain" description="PKD" evidence="11">
    <location>
        <begin position="492"/>
        <end position="559"/>
    </location>
</feature>
<dbReference type="EMBL" id="CP064791">
    <property type="protein sequence ID" value="QSG15668.1"/>
    <property type="molecule type" value="Genomic_DNA"/>
</dbReference>
<dbReference type="InterPro" id="IPR013783">
    <property type="entry name" value="Ig-like_fold"/>
</dbReference>
<evidence type="ECO:0000256" key="2">
    <source>
        <dbReference type="ARBA" id="ARBA00009141"/>
    </source>
</evidence>
<evidence type="ECO:0000256" key="7">
    <source>
        <dbReference type="ARBA" id="ARBA00023136"/>
    </source>
</evidence>
<dbReference type="Gene3D" id="2.60.120.430">
    <property type="entry name" value="Galactose-binding lectin"/>
    <property type="match status" value="1"/>
</dbReference>
<dbReference type="SMART" id="SM00089">
    <property type="entry name" value="PKD"/>
    <property type="match status" value="3"/>
</dbReference>
<dbReference type="AlphaFoldDB" id="A0A897NS82"/>
<dbReference type="GO" id="GO:0016020">
    <property type="term" value="C:membrane"/>
    <property type="evidence" value="ECO:0007669"/>
    <property type="project" value="TreeGrafter"/>
</dbReference>
<keyword evidence="4" id="KW-0732">Signal</keyword>
<evidence type="ECO:0000313" key="13">
    <source>
        <dbReference type="Proteomes" id="UP000663292"/>
    </source>
</evidence>
<evidence type="ECO:0000256" key="10">
    <source>
        <dbReference type="SAM" id="Phobius"/>
    </source>
</evidence>
<dbReference type="Proteomes" id="UP000663292">
    <property type="component" value="Chromosome"/>
</dbReference>
<dbReference type="CDD" id="cd00146">
    <property type="entry name" value="PKD"/>
    <property type="match status" value="3"/>
</dbReference>
<keyword evidence="5" id="KW-0256">Endoplasmic reticulum</keyword>
<dbReference type="PROSITE" id="PS50093">
    <property type="entry name" value="PKD"/>
    <property type="match status" value="3"/>
</dbReference>
<dbReference type="Pfam" id="PF11721">
    <property type="entry name" value="Malectin"/>
    <property type="match status" value="1"/>
</dbReference>
<keyword evidence="9" id="KW-0119">Carbohydrate metabolism</keyword>
<dbReference type="RefSeq" id="WP_229120925.1">
    <property type="nucleotide sequence ID" value="NZ_CP064791.1"/>
</dbReference>
<feature type="domain" description="PKD" evidence="11">
    <location>
        <begin position="151"/>
        <end position="240"/>
    </location>
</feature>
<sequence>MSRSLHDKWTRAQSEVVGVALLVGVFALLALLVGTVVIGNVTDQASNEPLAEINTSATAENLTLTHGGGDGFEETAITVILRQNGDETRYGLESFTENRGSDTARFSAGERWVRSHTLTTGLARVLVVHEPSNAVVHDEQIVVPAAPNREPVAAFEYSPEAPGANESITFNASDSYDGDGNITSYEWDFNGDGSTTTTTEPVINHTYDSGDTYNVTLTVIDDDGATNTTAETVPATVVTVVTAINAGGNDYTASDGTEYVADTSYTGGLTYATGDPIADTSDDPLYQSERYGDFSYEIPIENGEYRVTLQFAEIYWGGNGNGGGDGSRVFDTSIEGQQVLSALDIHQRVGHDRAFDVRNVTTVTDGALTIRFSTIQDNAKVSAIVVENATGPNQPPTANFTPSDTAVGVGETVQFNDTSTDFDGVVQSWQWDFDDGTTSTGRNPTHNYSQPGNYTVSLTVTDDDGATDTVSREIEVSQPPTASFTYDCTGTNCTFDASDSSDPDGTIQTYEWDWTDDGAVDQTTTTATTTHTYDQAGTYTVTLVVTDDDGVTDTVRQTVSTGGGISYGSTARGPNYDSVVEQVFTSNRNDDVTVVRAKTNETSNNLVQIDASGTRYYEVEWYDAYGLVGYGSPESGYTLPADVNLSADGVPALFEAGEYRTLYLTRFLNNGGQPVDMSGEQLRITITYEVGGRRYTASEVVTVG</sequence>
<evidence type="ECO:0000256" key="6">
    <source>
        <dbReference type="ARBA" id="ARBA00022989"/>
    </source>
</evidence>
<dbReference type="SUPFAM" id="SSF49785">
    <property type="entry name" value="Galactose-binding domain-like"/>
    <property type="match status" value="1"/>
</dbReference>
<keyword evidence="3 10" id="KW-0812">Transmembrane</keyword>
<dbReference type="InterPro" id="IPR021720">
    <property type="entry name" value="Malectin_dom"/>
</dbReference>
<reference evidence="12 13" key="1">
    <citation type="submission" date="2020-11" db="EMBL/GenBank/DDBJ databases">
        <title>Carbohydrate-dependent, anaerobic sulfur respiration: A novel catabolism in halophilic archaea.</title>
        <authorList>
            <person name="Sorokin D.Y."/>
            <person name="Messina E."/>
            <person name="Smedile F."/>
            <person name="La Cono V."/>
            <person name="Hallsworth J.E."/>
            <person name="Yakimov M.M."/>
        </authorList>
    </citation>
    <scope>NUCLEOTIDE SEQUENCE [LARGE SCALE GENOMIC DNA]</scope>
    <source>
        <strain evidence="12 13">HSR-Est</strain>
    </source>
</reference>
<dbReference type="InterPro" id="IPR012859">
    <property type="entry name" value="Pilin_N_archaeal"/>
</dbReference>
<dbReference type="GO" id="GO:0030246">
    <property type="term" value="F:carbohydrate binding"/>
    <property type="evidence" value="ECO:0007669"/>
    <property type="project" value="InterPro"/>
</dbReference>
<dbReference type="InterPro" id="IPR039155">
    <property type="entry name" value="MLEC"/>
</dbReference>
<dbReference type="InterPro" id="IPR008979">
    <property type="entry name" value="Galactose-bd-like_sf"/>
</dbReference>
<comment type="subcellular location">
    <subcellularLocation>
        <location evidence="1">Endoplasmic reticulum membrane</location>
        <topology evidence="1">Single-pass type I membrane protein</topology>
    </subcellularLocation>
</comment>